<organism evidence="2 3">
    <name type="scientific">Thermoactinomyces mirandus</name>
    <dbReference type="NCBI Taxonomy" id="2756294"/>
    <lineage>
        <taxon>Bacteria</taxon>
        <taxon>Bacillati</taxon>
        <taxon>Bacillota</taxon>
        <taxon>Bacilli</taxon>
        <taxon>Bacillales</taxon>
        <taxon>Thermoactinomycetaceae</taxon>
        <taxon>Thermoactinomyces</taxon>
    </lineage>
</organism>
<reference evidence="2 3" key="1">
    <citation type="submission" date="2020-07" db="EMBL/GenBank/DDBJ databases">
        <title>Thermoactinomyces phylogeny.</title>
        <authorList>
            <person name="Dunlap C."/>
        </authorList>
    </citation>
    <scope>NUCLEOTIDE SEQUENCE [LARGE SCALE GENOMIC DNA]</scope>
    <source>
        <strain evidence="2 3">AMNI-1</strain>
    </source>
</reference>
<keyword evidence="1" id="KW-0472">Membrane</keyword>
<evidence type="ECO:0000313" key="2">
    <source>
        <dbReference type="EMBL" id="MBA4600820.1"/>
    </source>
</evidence>
<sequence length="327" mass="36608">MKALVYNEMLKILRNRRILVITLILLVLIPVFTYAQYRNSQEQIRQLGTSDWRTLLQQKIVDQQNRIASSRIPEEWKTWAKLNIKQQQYYLEHDINPGAPGAPTFLRKFIEQSTSLFLPLLVVVLAADIVSAEHSLGTIKLLLSRPVPRWKILLSKYMALGLGISLLMLLTALLGYVISGAVFGYRGWTMPVLTGFKVQGDQLVTQGVHLIPQWKYLLMAYGLAWFSGLMVGTLSFMVSVLVKSTAASIGIMLAAVISGSLLTQMAPTWTALKYFAFTHLSLTDYLAGNPILIEGMSLPFSLTVLSVWAILALTVAFITFMRRDVLA</sequence>
<dbReference type="GO" id="GO:0005886">
    <property type="term" value="C:plasma membrane"/>
    <property type="evidence" value="ECO:0007669"/>
    <property type="project" value="UniProtKB-SubCell"/>
</dbReference>
<comment type="caution">
    <text evidence="2">The sequence shown here is derived from an EMBL/GenBank/DDBJ whole genome shotgun (WGS) entry which is preliminary data.</text>
</comment>
<dbReference type="EMBL" id="JACEOL010000002">
    <property type="protein sequence ID" value="MBA4600820.1"/>
    <property type="molecule type" value="Genomic_DNA"/>
</dbReference>
<feature type="transmembrane region" description="Helical" evidence="1">
    <location>
        <begin position="296"/>
        <end position="321"/>
    </location>
</feature>
<feature type="transmembrane region" description="Helical" evidence="1">
    <location>
        <begin position="249"/>
        <end position="276"/>
    </location>
</feature>
<feature type="transmembrane region" description="Helical" evidence="1">
    <location>
        <begin position="116"/>
        <end position="136"/>
    </location>
</feature>
<dbReference type="PANTHER" id="PTHR37305:SF2">
    <property type="entry name" value="BACITRACIN TRANSPORT PERMEASE PROTEIN BCRB"/>
    <property type="match status" value="1"/>
</dbReference>
<dbReference type="AlphaFoldDB" id="A0A7W1XPV3"/>
<evidence type="ECO:0000256" key="1">
    <source>
        <dbReference type="SAM" id="Phobius"/>
    </source>
</evidence>
<name>A0A7W1XPV3_9BACL</name>
<dbReference type="Proteomes" id="UP000538292">
    <property type="component" value="Unassembled WGS sequence"/>
</dbReference>
<feature type="transmembrane region" description="Helical" evidence="1">
    <location>
        <begin position="218"/>
        <end position="242"/>
    </location>
</feature>
<keyword evidence="3" id="KW-1185">Reference proteome</keyword>
<proteinExistence type="predicted"/>
<dbReference type="PANTHER" id="PTHR37305">
    <property type="entry name" value="INTEGRAL MEMBRANE PROTEIN-RELATED"/>
    <property type="match status" value="1"/>
</dbReference>
<dbReference type="Pfam" id="PF12679">
    <property type="entry name" value="ABC2_membrane_2"/>
    <property type="match status" value="1"/>
</dbReference>
<keyword evidence="1" id="KW-1133">Transmembrane helix</keyword>
<dbReference type="RefSeq" id="WP_181736694.1">
    <property type="nucleotide sequence ID" value="NZ_JACEOL010000002.1"/>
</dbReference>
<dbReference type="GO" id="GO:0140359">
    <property type="term" value="F:ABC-type transporter activity"/>
    <property type="evidence" value="ECO:0007669"/>
    <property type="project" value="InterPro"/>
</dbReference>
<accession>A0A7W1XPV3</accession>
<keyword evidence="1" id="KW-0812">Transmembrane</keyword>
<gene>
    <name evidence="2" type="ORF">H2C83_00475</name>
</gene>
<protein>
    <submittedName>
        <fullName evidence="2">ABC transporter permease</fullName>
    </submittedName>
</protein>
<feature type="transmembrane region" description="Helical" evidence="1">
    <location>
        <begin position="157"/>
        <end position="183"/>
    </location>
</feature>
<evidence type="ECO:0000313" key="3">
    <source>
        <dbReference type="Proteomes" id="UP000538292"/>
    </source>
</evidence>